<dbReference type="AlphaFoldDB" id="A0A7I8VAX9"/>
<proteinExistence type="predicted"/>
<protein>
    <submittedName>
        <fullName evidence="1">Uncharacterized protein</fullName>
    </submittedName>
</protein>
<organism evidence="1 2">
    <name type="scientific">Dimorphilus gyrociliatus</name>
    <dbReference type="NCBI Taxonomy" id="2664684"/>
    <lineage>
        <taxon>Eukaryota</taxon>
        <taxon>Metazoa</taxon>
        <taxon>Spiralia</taxon>
        <taxon>Lophotrochozoa</taxon>
        <taxon>Annelida</taxon>
        <taxon>Polychaeta</taxon>
        <taxon>Polychaeta incertae sedis</taxon>
        <taxon>Dinophilidae</taxon>
        <taxon>Dimorphilus</taxon>
    </lineage>
</organism>
<accession>A0A7I8VAX9</accession>
<name>A0A7I8VAX9_9ANNE</name>
<dbReference type="EMBL" id="CAJFCJ010000003">
    <property type="protein sequence ID" value="CAD5113343.1"/>
    <property type="molecule type" value="Genomic_DNA"/>
</dbReference>
<keyword evidence="2" id="KW-1185">Reference proteome</keyword>
<evidence type="ECO:0000313" key="2">
    <source>
        <dbReference type="Proteomes" id="UP000549394"/>
    </source>
</evidence>
<reference evidence="1 2" key="1">
    <citation type="submission" date="2020-08" db="EMBL/GenBank/DDBJ databases">
        <authorList>
            <person name="Hejnol A."/>
        </authorList>
    </citation>
    <scope>NUCLEOTIDE SEQUENCE [LARGE SCALE GENOMIC DNA]</scope>
</reference>
<dbReference type="Proteomes" id="UP000549394">
    <property type="component" value="Unassembled WGS sequence"/>
</dbReference>
<comment type="caution">
    <text evidence="1">The sequence shown here is derived from an EMBL/GenBank/DDBJ whole genome shotgun (WGS) entry which is preliminary data.</text>
</comment>
<gene>
    <name evidence="1" type="ORF">DGYR_LOCUS2352</name>
</gene>
<sequence>MERGSYSKRLTSETESRDATISLKIGEIVLSDDLSDEEGRSRYLHALFHIPTLLRDNFDNCQKRLDDILKQHKSSLLSVETEIGSGIVEIRIKDENPVALQVAFSSGQLLKDVKSIIISKEFTKELGILDLTLDIQLL</sequence>
<evidence type="ECO:0000313" key="1">
    <source>
        <dbReference type="EMBL" id="CAD5113343.1"/>
    </source>
</evidence>